<proteinExistence type="predicted"/>
<keyword evidence="2" id="KW-1185">Reference proteome</keyword>
<reference evidence="1 2" key="1">
    <citation type="journal article" date="2018" name="G3 (Bethesda)">
        <title>Phylogenetic and Phylogenomic Definition of Rhizopus Species.</title>
        <authorList>
            <person name="Gryganskyi A.P."/>
            <person name="Golan J."/>
            <person name="Dolatabadi S."/>
            <person name="Mondo S."/>
            <person name="Robb S."/>
            <person name="Idnurm A."/>
            <person name="Muszewska A."/>
            <person name="Steczkiewicz K."/>
            <person name="Masonjones S."/>
            <person name="Liao H.L."/>
            <person name="Gajdeczka M.T."/>
            <person name="Anike F."/>
            <person name="Vuek A."/>
            <person name="Anishchenko I.M."/>
            <person name="Voigt K."/>
            <person name="de Hoog G.S."/>
            <person name="Smith M.E."/>
            <person name="Heitman J."/>
            <person name="Vilgalys R."/>
            <person name="Stajich J.E."/>
        </authorList>
    </citation>
    <scope>NUCLEOTIDE SEQUENCE [LARGE SCALE GENOMIC DNA]</scope>
    <source>
        <strain evidence="1 2">LSU 92-RS-03</strain>
    </source>
</reference>
<comment type="caution">
    <text evidence="1">The sequence shown here is derived from an EMBL/GenBank/DDBJ whole genome shotgun (WGS) entry which is preliminary data.</text>
</comment>
<dbReference type="Proteomes" id="UP000253551">
    <property type="component" value="Unassembled WGS sequence"/>
</dbReference>
<protein>
    <submittedName>
        <fullName evidence="1">Uncharacterized protein</fullName>
    </submittedName>
</protein>
<dbReference type="EMBL" id="PJQM01002808">
    <property type="protein sequence ID" value="RCH92652.1"/>
    <property type="molecule type" value="Genomic_DNA"/>
</dbReference>
<evidence type="ECO:0000313" key="2">
    <source>
        <dbReference type="Proteomes" id="UP000253551"/>
    </source>
</evidence>
<gene>
    <name evidence="1" type="ORF">CU098_009330</name>
</gene>
<sequence>MAEEIQQLRLKLEDIEQKRHVLWEQTVALNTIQLEQQKSIETFLDFIHQLVEKNPRLLNHGIKLPQELPSISHLIYPP</sequence>
<evidence type="ECO:0000313" key="1">
    <source>
        <dbReference type="EMBL" id="RCH92652.1"/>
    </source>
</evidence>
<accession>A0A367JRR3</accession>
<organism evidence="1 2">
    <name type="scientific">Rhizopus stolonifer</name>
    <name type="common">Rhizopus nigricans</name>
    <dbReference type="NCBI Taxonomy" id="4846"/>
    <lineage>
        <taxon>Eukaryota</taxon>
        <taxon>Fungi</taxon>
        <taxon>Fungi incertae sedis</taxon>
        <taxon>Mucoromycota</taxon>
        <taxon>Mucoromycotina</taxon>
        <taxon>Mucoromycetes</taxon>
        <taxon>Mucorales</taxon>
        <taxon>Mucorineae</taxon>
        <taxon>Rhizopodaceae</taxon>
        <taxon>Rhizopus</taxon>
    </lineage>
</organism>
<dbReference type="AlphaFoldDB" id="A0A367JRR3"/>
<name>A0A367JRR3_RHIST</name>